<dbReference type="Proteomes" id="UP000265520">
    <property type="component" value="Unassembled WGS sequence"/>
</dbReference>
<dbReference type="EMBL" id="LXQA010418282">
    <property type="protein sequence ID" value="MCI50562.1"/>
    <property type="molecule type" value="Genomic_DNA"/>
</dbReference>
<feature type="non-terminal residue" evidence="1">
    <location>
        <position position="38"/>
    </location>
</feature>
<proteinExistence type="predicted"/>
<evidence type="ECO:0000313" key="1">
    <source>
        <dbReference type="EMBL" id="MCI50562.1"/>
    </source>
</evidence>
<reference evidence="1 2" key="1">
    <citation type="journal article" date="2018" name="Front. Plant Sci.">
        <title>Red Clover (Trifolium pratense) and Zigzag Clover (T. medium) - A Picture of Genomic Similarities and Differences.</title>
        <authorList>
            <person name="Dluhosova J."/>
            <person name="Istvanek J."/>
            <person name="Nedelnik J."/>
            <person name="Repkova J."/>
        </authorList>
    </citation>
    <scope>NUCLEOTIDE SEQUENCE [LARGE SCALE GENOMIC DNA]</scope>
    <source>
        <strain evidence="2">cv. 10/8</strain>
        <tissue evidence="1">Leaf</tissue>
    </source>
</reference>
<comment type="caution">
    <text evidence="1">The sequence shown here is derived from an EMBL/GenBank/DDBJ whole genome shotgun (WGS) entry which is preliminary data.</text>
</comment>
<accession>A0A392SQ70</accession>
<protein>
    <submittedName>
        <fullName evidence="1">Uncharacterized protein</fullName>
    </submittedName>
</protein>
<name>A0A392SQ70_9FABA</name>
<organism evidence="1 2">
    <name type="scientific">Trifolium medium</name>
    <dbReference type="NCBI Taxonomy" id="97028"/>
    <lineage>
        <taxon>Eukaryota</taxon>
        <taxon>Viridiplantae</taxon>
        <taxon>Streptophyta</taxon>
        <taxon>Embryophyta</taxon>
        <taxon>Tracheophyta</taxon>
        <taxon>Spermatophyta</taxon>
        <taxon>Magnoliopsida</taxon>
        <taxon>eudicotyledons</taxon>
        <taxon>Gunneridae</taxon>
        <taxon>Pentapetalae</taxon>
        <taxon>rosids</taxon>
        <taxon>fabids</taxon>
        <taxon>Fabales</taxon>
        <taxon>Fabaceae</taxon>
        <taxon>Papilionoideae</taxon>
        <taxon>50 kb inversion clade</taxon>
        <taxon>NPAAA clade</taxon>
        <taxon>Hologalegina</taxon>
        <taxon>IRL clade</taxon>
        <taxon>Trifolieae</taxon>
        <taxon>Trifolium</taxon>
    </lineage>
</organism>
<evidence type="ECO:0000313" key="2">
    <source>
        <dbReference type="Proteomes" id="UP000265520"/>
    </source>
</evidence>
<sequence length="38" mass="4182">MVESRHFPLFRDLSSAIRAPPLQNRVCPLPCGGSSPMN</sequence>
<dbReference type="AlphaFoldDB" id="A0A392SQ70"/>
<keyword evidence="2" id="KW-1185">Reference proteome</keyword>